<evidence type="ECO:0000313" key="2">
    <source>
        <dbReference type="Proteomes" id="UP000658258"/>
    </source>
</evidence>
<dbReference type="Proteomes" id="UP000658258">
    <property type="component" value="Unassembled WGS sequence"/>
</dbReference>
<accession>A0ABQ3I866</accession>
<dbReference type="PROSITE" id="PS51257">
    <property type="entry name" value="PROKAR_LIPOPROTEIN"/>
    <property type="match status" value="1"/>
</dbReference>
<gene>
    <name evidence="1" type="ORF">GCM10011340_20820</name>
</gene>
<protein>
    <recommendedName>
        <fullName evidence="3">HmuY protein</fullName>
    </recommendedName>
</protein>
<evidence type="ECO:0008006" key="3">
    <source>
        <dbReference type="Google" id="ProtNLM"/>
    </source>
</evidence>
<dbReference type="EMBL" id="BNAG01000003">
    <property type="protein sequence ID" value="GHE65532.1"/>
    <property type="molecule type" value="Genomic_DNA"/>
</dbReference>
<comment type="caution">
    <text evidence="1">The sequence shown here is derived from an EMBL/GenBank/DDBJ whole genome shotgun (WGS) entry which is preliminary data.</text>
</comment>
<dbReference type="CDD" id="cd12105">
    <property type="entry name" value="HmuY"/>
    <property type="match status" value="1"/>
</dbReference>
<keyword evidence="2" id="KW-1185">Reference proteome</keyword>
<name>A0ABQ3I866_9BACT</name>
<organism evidence="1 2">
    <name type="scientific">Roseivirga thermotolerans</name>
    <dbReference type="NCBI Taxonomy" id="1758176"/>
    <lineage>
        <taxon>Bacteria</taxon>
        <taxon>Pseudomonadati</taxon>
        <taxon>Bacteroidota</taxon>
        <taxon>Cytophagia</taxon>
        <taxon>Cytophagales</taxon>
        <taxon>Roseivirgaceae</taxon>
        <taxon>Roseivirga</taxon>
    </lineage>
</organism>
<dbReference type="InterPro" id="IPR025921">
    <property type="entry name" value="HmuY"/>
</dbReference>
<sequence>MIKIKRTPFYAALLAAGLFSCTEDDGPVTIPPTESAVMDPSVGGPNQPNQVFVDLSTETQTSVARNHWDLAFYTGSEFRVLLNNSTSALADELAKTDLTAVSAEDTTGWGARLDIDAIFGTLFGPQRPEWLPEAATWMDDPSGDLSTTAIASIKSNADDNPVYIINRGKNPDGSQRGWKKVKITRNGSAYVLQHANIGAESFEQLTIQKNADSDFVYVSFEDGIVSVAPSKTEWDMVFTVFTNLLPIDASTRIPYAYKDYILTNAGRVEVAQVQAEGDVTYEGFSHAQISTVSFKSQVSAIGSGWRVVAQPGSDQQTGVKEDVFYIIKDTESNYYKLRFTRLVDPVSGERGHPQFQYQLLVP</sequence>
<proteinExistence type="predicted"/>
<dbReference type="RefSeq" id="WP_189630198.1">
    <property type="nucleotide sequence ID" value="NZ_BNAG01000003.1"/>
</dbReference>
<dbReference type="Pfam" id="PF14064">
    <property type="entry name" value="HmuY"/>
    <property type="match status" value="2"/>
</dbReference>
<evidence type="ECO:0000313" key="1">
    <source>
        <dbReference type="EMBL" id="GHE65532.1"/>
    </source>
</evidence>
<reference evidence="2" key="1">
    <citation type="journal article" date="2019" name="Int. J. Syst. Evol. Microbiol.">
        <title>The Global Catalogue of Microorganisms (GCM) 10K type strain sequencing project: providing services to taxonomists for standard genome sequencing and annotation.</title>
        <authorList>
            <consortium name="The Broad Institute Genomics Platform"/>
            <consortium name="The Broad Institute Genome Sequencing Center for Infectious Disease"/>
            <person name="Wu L."/>
            <person name="Ma J."/>
        </authorList>
    </citation>
    <scope>NUCLEOTIDE SEQUENCE [LARGE SCALE GENOMIC DNA]</scope>
    <source>
        <strain evidence="2">CGMCC 1.15111</strain>
    </source>
</reference>